<proteinExistence type="predicted"/>
<feature type="region of interest" description="Disordered" evidence="3">
    <location>
        <begin position="588"/>
        <end position="740"/>
    </location>
</feature>
<dbReference type="SUPFAM" id="SSF48350">
    <property type="entry name" value="GTPase activation domain, GAP"/>
    <property type="match status" value="1"/>
</dbReference>
<dbReference type="InterPro" id="IPR000198">
    <property type="entry name" value="RhoGAP_dom"/>
</dbReference>
<evidence type="ECO:0000313" key="6">
    <source>
        <dbReference type="EMBL" id="KAK7468612.1"/>
    </source>
</evidence>
<feature type="region of interest" description="Disordered" evidence="3">
    <location>
        <begin position="1"/>
        <end position="21"/>
    </location>
</feature>
<feature type="region of interest" description="Disordered" evidence="3">
    <location>
        <begin position="163"/>
        <end position="230"/>
    </location>
</feature>
<dbReference type="InterPro" id="IPR050729">
    <property type="entry name" value="Rho-GAP"/>
</dbReference>
<dbReference type="PROSITE" id="PS50238">
    <property type="entry name" value="RHOGAP"/>
    <property type="match status" value="1"/>
</dbReference>
<dbReference type="Gene3D" id="1.20.1270.60">
    <property type="entry name" value="Arfaptin homology (AH) domain/BAR domain"/>
    <property type="match status" value="1"/>
</dbReference>
<dbReference type="InterPro" id="IPR027267">
    <property type="entry name" value="AH/BAR_dom_sf"/>
</dbReference>
<feature type="compositionally biased region" description="Pro residues" evidence="3">
    <location>
        <begin position="595"/>
        <end position="607"/>
    </location>
</feature>
<evidence type="ECO:0008006" key="8">
    <source>
        <dbReference type="Google" id="ProtNLM"/>
    </source>
</evidence>
<dbReference type="PROSITE" id="PS51741">
    <property type="entry name" value="F_BAR"/>
    <property type="match status" value="1"/>
</dbReference>
<dbReference type="Gene3D" id="1.10.555.10">
    <property type="entry name" value="Rho GTPase activation protein"/>
    <property type="match status" value="1"/>
</dbReference>
<sequence length="740" mass="82467">MTDQPASGRSSLDQPSTNSGPLPSFDIHLRFLTDSYLSFFNERKRIEEVYVESLLKLHRKIKSIDAFLDDRTDLSTARSAWGEVRENAEREAQTRQAFLSTLTADVINPLTTLKETQERTRKRIKEDLKESGSAYSDYAEITLPRLKNRYLKKYAEVEESRRAAAAAPVSPLQSPTTPDYQGLTSTRSNPNPTTRPVVTAPQPLRALDRRPSGSALHGRNRSPSSTTTAFSDLAQQGKKQLNQLMGFLEKSGTVKENFGAGRENHALRTVRAKRELDEADKEYRKGIHWLETLRLRKVKTLEGGYKSLALFVEECSSAVKSVLEKYTDNMTATTTTQTQLSSHARTVISKISPEKDRSKLSGYISRSLASSIPDPILYENCQVGECHDLIFGFSLLDYATTKNLPDGEVPKVVKCCIAEIDKRGLEAEGIYRVSGRHAIVQSLQLEIEKNEKSFEFRPKEDIYAVASLLKLYLRELPEPVFRFSLQERIQHTQEFADHQSNNFLLLRGKMRRLPPVHQATLKCLVEHLARVAAHQEKNKMDPKNLAIVFGGVIFGEDQLPTGGDLLSVQTWKDSLMEDLILNAHTLFSDDQNSHPLPPPPPGEPTPRYPYGSRTTKVANIPSPINVANSPSHSEDFTPRLPPRPHTSLHPSARSPSSPTKERIELPPALPQRPGRSENPTPPSPSIVSSALETDDSLSYVDSDDLGHSTPTSPASIPPTSAGEESYDPSPQKVGKVEQQN</sequence>
<evidence type="ECO:0000256" key="3">
    <source>
        <dbReference type="SAM" id="MobiDB-lite"/>
    </source>
</evidence>
<keyword evidence="2" id="KW-0175">Coiled coil</keyword>
<evidence type="ECO:0000256" key="2">
    <source>
        <dbReference type="PROSITE-ProRule" id="PRU01077"/>
    </source>
</evidence>
<dbReference type="Pfam" id="PF00620">
    <property type="entry name" value="RhoGAP"/>
    <property type="match status" value="1"/>
</dbReference>
<feature type="compositionally biased region" description="Polar residues" evidence="3">
    <location>
        <begin position="221"/>
        <end position="230"/>
    </location>
</feature>
<dbReference type="SMART" id="SM00324">
    <property type="entry name" value="RhoGAP"/>
    <property type="match status" value="1"/>
</dbReference>
<accession>A0ABR1JW80</accession>
<feature type="domain" description="F-BAR" evidence="5">
    <location>
        <begin position="5"/>
        <end position="356"/>
    </location>
</feature>
<dbReference type="Proteomes" id="UP001498398">
    <property type="component" value="Unassembled WGS sequence"/>
</dbReference>
<gene>
    <name evidence="6" type="ORF">VKT23_003116</name>
</gene>
<reference evidence="6 7" key="1">
    <citation type="submission" date="2024-01" db="EMBL/GenBank/DDBJ databases">
        <title>A draft genome for the cacao thread blight pathogen Marasmiellus scandens.</title>
        <authorList>
            <person name="Baruah I.K."/>
            <person name="Leung J."/>
            <person name="Bukari Y."/>
            <person name="Amoako-Attah I."/>
            <person name="Meinhardt L.W."/>
            <person name="Bailey B.A."/>
            <person name="Cohen S.P."/>
        </authorList>
    </citation>
    <scope>NUCLEOTIDE SEQUENCE [LARGE SCALE GENOMIC DNA]</scope>
    <source>
        <strain evidence="6 7">GH-19</strain>
    </source>
</reference>
<dbReference type="Pfam" id="PF00611">
    <property type="entry name" value="FCH"/>
    <property type="match status" value="1"/>
</dbReference>
<dbReference type="InterPro" id="IPR001060">
    <property type="entry name" value="FCH_dom"/>
</dbReference>
<dbReference type="SUPFAM" id="SSF103657">
    <property type="entry name" value="BAR/IMD domain-like"/>
    <property type="match status" value="1"/>
</dbReference>
<keyword evidence="1" id="KW-0343">GTPase activation</keyword>
<dbReference type="PANTHER" id="PTHR23176:SF134">
    <property type="entry name" value="RHO-TYPE GTPASE-ACTIVATING PROTEIN"/>
    <property type="match status" value="1"/>
</dbReference>
<feature type="domain" description="Rho-GAP" evidence="4">
    <location>
        <begin position="393"/>
        <end position="587"/>
    </location>
</feature>
<dbReference type="PANTHER" id="PTHR23176">
    <property type="entry name" value="RHO/RAC/CDC GTPASE-ACTIVATING PROTEIN"/>
    <property type="match status" value="1"/>
</dbReference>
<evidence type="ECO:0000259" key="5">
    <source>
        <dbReference type="PROSITE" id="PS51741"/>
    </source>
</evidence>
<dbReference type="InterPro" id="IPR008936">
    <property type="entry name" value="Rho_GTPase_activation_prot"/>
</dbReference>
<dbReference type="EMBL" id="JBANRG010000003">
    <property type="protein sequence ID" value="KAK7468612.1"/>
    <property type="molecule type" value="Genomic_DNA"/>
</dbReference>
<name>A0ABR1JW80_9AGAR</name>
<feature type="compositionally biased region" description="Polar residues" evidence="3">
    <location>
        <begin position="172"/>
        <end position="196"/>
    </location>
</feature>
<evidence type="ECO:0000259" key="4">
    <source>
        <dbReference type="PROSITE" id="PS50238"/>
    </source>
</evidence>
<comment type="caution">
    <text evidence="6">The sequence shown here is derived from an EMBL/GenBank/DDBJ whole genome shotgun (WGS) entry which is preliminary data.</text>
</comment>
<keyword evidence="7" id="KW-1185">Reference proteome</keyword>
<organism evidence="6 7">
    <name type="scientific">Marasmiellus scandens</name>
    <dbReference type="NCBI Taxonomy" id="2682957"/>
    <lineage>
        <taxon>Eukaryota</taxon>
        <taxon>Fungi</taxon>
        <taxon>Dikarya</taxon>
        <taxon>Basidiomycota</taxon>
        <taxon>Agaricomycotina</taxon>
        <taxon>Agaricomycetes</taxon>
        <taxon>Agaricomycetidae</taxon>
        <taxon>Agaricales</taxon>
        <taxon>Marasmiineae</taxon>
        <taxon>Omphalotaceae</taxon>
        <taxon>Marasmiellus</taxon>
    </lineage>
</organism>
<evidence type="ECO:0000256" key="1">
    <source>
        <dbReference type="ARBA" id="ARBA00022468"/>
    </source>
</evidence>
<dbReference type="InterPro" id="IPR031160">
    <property type="entry name" value="F_BAR_dom"/>
</dbReference>
<evidence type="ECO:0000313" key="7">
    <source>
        <dbReference type="Proteomes" id="UP001498398"/>
    </source>
</evidence>
<protein>
    <recommendedName>
        <fullName evidence="8">RhoGAP-domain-containing protein</fullName>
    </recommendedName>
</protein>
<feature type="compositionally biased region" description="Low complexity" evidence="3">
    <location>
        <begin position="708"/>
        <end position="721"/>
    </location>
</feature>